<evidence type="ECO:0000313" key="3">
    <source>
        <dbReference type="Proteomes" id="UP000031668"/>
    </source>
</evidence>
<feature type="transmembrane region" description="Helical" evidence="1">
    <location>
        <begin position="92"/>
        <end position="109"/>
    </location>
</feature>
<reference evidence="2 3" key="1">
    <citation type="journal article" date="2014" name="Genome Biol. Evol.">
        <title>The genome of the myxosporean Thelohanellus kitauei shows adaptations to nutrient acquisition within its fish host.</title>
        <authorList>
            <person name="Yang Y."/>
            <person name="Xiong J."/>
            <person name="Zhou Z."/>
            <person name="Huo F."/>
            <person name="Miao W."/>
            <person name="Ran C."/>
            <person name="Liu Y."/>
            <person name="Zhang J."/>
            <person name="Feng J."/>
            <person name="Wang M."/>
            <person name="Wang M."/>
            <person name="Wang L."/>
            <person name="Yao B."/>
        </authorList>
    </citation>
    <scope>NUCLEOTIDE SEQUENCE [LARGE SCALE GENOMIC DNA]</scope>
    <source>
        <strain evidence="2">Wuqing</strain>
    </source>
</reference>
<dbReference type="AlphaFoldDB" id="A0A0C2ND81"/>
<proteinExistence type="predicted"/>
<organism evidence="2 3">
    <name type="scientific">Thelohanellus kitauei</name>
    <name type="common">Myxosporean</name>
    <dbReference type="NCBI Taxonomy" id="669202"/>
    <lineage>
        <taxon>Eukaryota</taxon>
        <taxon>Metazoa</taxon>
        <taxon>Cnidaria</taxon>
        <taxon>Myxozoa</taxon>
        <taxon>Myxosporea</taxon>
        <taxon>Bivalvulida</taxon>
        <taxon>Platysporina</taxon>
        <taxon>Myxobolidae</taxon>
        <taxon>Thelohanellus</taxon>
    </lineage>
</organism>
<keyword evidence="1" id="KW-0812">Transmembrane</keyword>
<evidence type="ECO:0000256" key="1">
    <source>
        <dbReference type="SAM" id="Phobius"/>
    </source>
</evidence>
<keyword evidence="1" id="KW-1133">Transmembrane helix</keyword>
<dbReference type="EMBL" id="JWZT01001548">
    <property type="protein sequence ID" value="KII71937.1"/>
    <property type="molecule type" value="Genomic_DNA"/>
</dbReference>
<evidence type="ECO:0000313" key="2">
    <source>
        <dbReference type="EMBL" id="KII71937.1"/>
    </source>
</evidence>
<name>A0A0C2ND81_THEKT</name>
<keyword evidence="1" id="KW-0472">Membrane</keyword>
<comment type="caution">
    <text evidence="2">The sequence shown here is derived from an EMBL/GenBank/DDBJ whole genome shotgun (WGS) entry which is preliminary data.</text>
</comment>
<keyword evidence="3" id="KW-1185">Reference proteome</keyword>
<sequence length="121" mass="14464">MYVSYSLYSYSDIVRFQTQDPFSVVNSWQGVFRACRPAHTALPRSFGEVFNTCQFKSLHRVLKYGYIYFTDWIKPAPIAMFLISHPYPIRDYLTLFVSIETLLTFRVFFTVNRIRFFRDID</sequence>
<accession>A0A0C2ND81</accession>
<dbReference type="Proteomes" id="UP000031668">
    <property type="component" value="Unassembled WGS sequence"/>
</dbReference>
<protein>
    <submittedName>
        <fullName evidence="2">Uncharacterized protein</fullName>
    </submittedName>
</protein>
<gene>
    <name evidence="2" type="ORF">RF11_11810</name>
</gene>